<gene>
    <name evidence="1" type="ORF">Cadr_000031274</name>
</gene>
<dbReference type="Proteomes" id="UP000299084">
    <property type="component" value="Unassembled WGS sequence"/>
</dbReference>
<comment type="caution">
    <text evidence="1">The sequence shown here is derived from an EMBL/GenBank/DDBJ whole genome shotgun (WGS) entry which is preliminary data.</text>
</comment>
<reference evidence="1 2" key="1">
    <citation type="journal article" date="2019" name="Mol. Ecol. Resour.">
        <title>Improving Illumina assemblies with Hi-C and long reads: an example with the North African dromedary.</title>
        <authorList>
            <person name="Elbers J.P."/>
            <person name="Rogers M.F."/>
            <person name="Perelman P.L."/>
            <person name="Proskuryakova A.A."/>
            <person name="Serdyukova N.A."/>
            <person name="Johnson W.E."/>
            <person name="Horin P."/>
            <person name="Corander J."/>
            <person name="Murphy D."/>
            <person name="Burger P.A."/>
        </authorList>
    </citation>
    <scope>NUCLEOTIDE SEQUENCE [LARGE SCALE GENOMIC DNA]</scope>
    <source>
        <strain evidence="1">Drom800</strain>
        <tissue evidence="1">Blood</tissue>
    </source>
</reference>
<dbReference type="EMBL" id="JWIN03007483">
    <property type="protein sequence ID" value="KAB1251191.1"/>
    <property type="molecule type" value="Genomic_DNA"/>
</dbReference>
<proteinExistence type="predicted"/>
<sequence length="372" mass="39174">MSPPKLRASASEGCRGWLEEGRSPGMFCLNLRLGAWYLEPEGANGPLQGREGASTKVGQPLGGCCLFRTSLGEAEEGPQLVPKLQAVSLCLLLHLLVAPPSHCPILQLLLQSMEENTLGFLSPRSLRNRSFPASCSLPARRVQLEGLGEDSPSLLTSGGVQEPGLVLGCCSLSLSARLPLHRSPLASSEPSLGTSGPVCQAQSALPAPSTAALPPPYRLSSHLLTGWGRATFTGQASAGCHAHFPCPTHLKPLPRFCFSPDSPHPSAFAVPRTAVDGVVILLAWSVCHQVAGGLAGGSPLLFLHPSQAPTFLTSSHLTPPLGLHSQPSLTITRGRKAARGLNPLPQPQPISTSINPFFPGLPQLWTLELHLL</sequence>
<evidence type="ECO:0000313" key="2">
    <source>
        <dbReference type="Proteomes" id="UP000299084"/>
    </source>
</evidence>
<dbReference type="AlphaFoldDB" id="A0A5N4BX43"/>
<organism evidence="1 2">
    <name type="scientific">Camelus dromedarius</name>
    <name type="common">Dromedary</name>
    <name type="synonym">Arabian camel</name>
    <dbReference type="NCBI Taxonomy" id="9838"/>
    <lineage>
        <taxon>Eukaryota</taxon>
        <taxon>Metazoa</taxon>
        <taxon>Chordata</taxon>
        <taxon>Craniata</taxon>
        <taxon>Vertebrata</taxon>
        <taxon>Euteleostomi</taxon>
        <taxon>Mammalia</taxon>
        <taxon>Eutheria</taxon>
        <taxon>Laurasiatheria</taxon>
        <taxon>Artiodactyla</taxon>
        <taxon>Tylopoda</taxon>
        <taxon>Camelidae</taxon>
        <taxon>Camelus</taxon>
    </lineage>
</organism>
<name>A0A5N4BX43_CAMDR</name>
<protein>
    <submittedName>
        <fullName evidence="1">Uncharacterized protein</fullName>
    </submittedName>
</protein>
<evidence type="ECO:0000313" key="1">
    <source>
        <dbReference type="EMBL" id="KAB1251191.1"/>
    </source>
</evidence>
<accession>A0A5N4BX43</accession>
<keyword evidence="2" id="KW-1185">Reference proteome</keyword>